<dbReference type="GO" id="GO:0005829">
    <property type="term" value="C:cytosol"/>
    <property type="evidence" value="ECO:0007669"/>
    <property type="project" value="TreeGrafter"/>
</dbReference>
<dbReference type="SUPFAM" id="SSF53639">
    <property type="entry name" value="AraD/HMP-PK domain-like"/>
    <property type="match status" value="1"/>
</dbReference>
<dbReference type="PANTHER" id="PTHR22789:SF0">
    <property type="entry name" value="3-OXO-TETRONATE 4-PHOSPHATE DECARBOXYLASE-RELATED"/>
    <property type="match status" value="1"/>
</dbReference>
<dbReference type="InterPro" id="IPR001303">
    <property type="entry name" value="Aldolase_II/adducin_N"/>
</dbReference>
<evidence type="ECO:0000259" key="3">
    <source>
        <dbReference type="SMART" id="SM01007"/>
    </source>
</evidence>
<feature type="domain" description="Class II aldolase/adducin N-terminal" evidence="3">
    <location>
        <begin position="10"/>
        <end position="189"/>
    </location>
</feature>
<dbReference type="GO" id="GO:0046872">
    <property type="term" value="F:metal ion binding"/>
    <property type="evidence" value="ECO:0007669"/>
    <property type="project" value="UniProtKB-KW"/>
</dbReference>
<dbReference type="GO" id="GO:0016832">
    <property type="term" value="F:aldehyde-lyase activity"/>
    <property type="evidence" value="ECO:0007669"/>
    <property type="project" value="TreeGrafter"/>
</dbReference>
<proteinExistence type="predicted"/>
<evidence type="ECO:0000256" key="2">
    <source>
        <dbReference type="ARBA" id="ARBA00023239"/>
    </source>
</evidence>
<dbReference type="AlphaFoldDB" id="A0A8J3PJ70"/>
<name>A0A8J3PJ70_9ACTN</name>
<evidence type="ECO:0000313" key="5">
    <source>
        <dbReference type="Proteomes" id="UP000653674"/>
    </source>
</evidence>
<dbReference type="Pfam" id="PF00596">
    <property type="entry name" value="Aldolase_II"/>
    <property type="match status" value="1"/>
</dbReference>
<dbReference type="InterPro" id="IPR036409">
    <property type="entry name" value="Aldolase_II/adducin_N_sf"/>
</dbReference>
<dbReference type="Gene3D" id="3.40.225.10">
    <property type="entry name" value="Class II aldolase/adducin N-terminal domain"/>
    <property type="match status" value="1"/>
</dbReference>
<dbReference type="InterPro" id="IPR050197">
    <property type="entry name" value="Aldolase_class_II_sugar_metab"/>
</dbReference>
<evidence type="ECO:0000313" key="4">
    <source>
        <dbReference type="EMBL" id="GIG71986.1"/>
    </source>
</evidence>
<dbReference type="Proteomes" id="UP000653674">
    <property type="component" value="Unassembled WGS sequence"/>
</dbReference>
<organism evidence="4 5">
    <name type="scientific">Planosporangium flavigriseum</name>
    <dbReference type="NCBI Taxonomy" id="373681"/>
    <lineage>
        <taxon>Bacteria</taxon>
        <taxon>Bacillati</taxon>
        <taxon>Actinomycetota</taxon>
        <taxon>Actinomycetes</taxon>
        <taxon>Micromonosporales</taxon>
        <taxon>Micromonosporaceae</taxon>
        <taxon>Planosporangium</taxon>
    </lineage>
</organism>
<gene>
    <name evidence="4" type="ORF">Pfl04_03900</name>
</gene>
<accession>A0A8J3PJ70</accession>
<sequence length="219" mass="23514">MNYSDGDPRDQLTHVGSEVVRAGLVVGSGGNLSARGPGTEDFWVTAAGAWLDRLERSAFVRVRTADAKIAADASHPPTSELPLHLAIYRRRPDVAAIVHLHPQAVLLLDALREPIRLVTTDHAFYLRRIVTTPFRLPGTAELADEAAAATADGTNCVILSHHGCSVLADSVELAHKRALYLEEAARLTYQALVLGRADALPACPPEFLRAVETGTQTTA</sequence>
<keyword evidence="5" id="KW-1185">Reference proteome</keyword>
<dbReference type="PANTHER" id="PTHR22789">
    <property type="entry name" value="FUCULOSE PHOSPHATE ALDOLASE"/>
    <property type="match status" value="1"/>
</dbReference>
<dbReference type="SMART" id="SM01007">
    <property type="entry name" value="Aldolase_II"/>
    <property type="match status" value="1"/>
</dbReference>
<protein>
    <submittedName>
        <fullName evidence="4">Fuculose phosphate aldolase</fullName>
    </submittedName>
</protein>
<keyword evidence="1" id="KW-0479">Metal-binding</keyword>
<comment type="caution">
    <text evidence="4">The sequence shown here is derived from an EMBL/GenBank/DDBJ whole genome shotgun (WGS) entry which is preliminary data.</text>
</comment>
<dbReference type="EMBL" id="BONU01000002">
    <property type="protein sequence ID" value="GIG71986.1"/>
    <property type="molecule type" value="Genomic_DNA"/>
</dbReference>
<reference evidence="4" key="1">
    <citation type="submission" date="2021-01" db="EMBL/GenBank/DDBJ databases">
        <title>Whole genome shotgun sequence of Planosporangium flavigriseum NBRC 105377.</title>
        <authorList>
            <person name="Komaki H."/>
            <person name="Tamura T."/>
        </authorList>
    </citation>
    <scope>NUCLEOTIDE SEQUENCE</scope>
    <source>
        <strain evidence="4">NBRC 105377</strain>
    </source>
</reference>
<keyword evidence="2" id="KW-0456">Lyase</keyword>
<evidence type="ECO:0000256" key="1">
    <source>
        <dbReference type="ARBA" id="ARBA00022723"/>
    </source>
</evidence>
<dbReference type="RefSeq" id="WP_168074895.1">
    <property type="nucleotide sequence ID" value="NZ_BAAAQJ010000008.1"/>
</dbReference>
<dbReference type="GO" id="GO:0019323">
    <property type="term" value="P:pentose catabolic process"/>
    <property type="evidence" value="ECO:0007669"/>
    <property type="project" value="TreeGrafter"/>
</dbReference>